<dbReference type="GO" id="GO:0006729">
    <property type="term" value="P:tetrahydrobiopterin biosynthetic process"/>
    <property type="evidence" value="ECO:0007669"/>
    <property type="project" value="InterPro"/>
</dbReference>
<dbReference type="HOGENOM" id="CLU_081974_1_0_1"/>
<evidence type="ECO:0000256" key="4">
    <source>
        <dbReference type="ARBA" id="ARBA00023239"/>
    </source>
</evidence>
<dbReference type="InterPro" id="IPR001533">
    <property type="entry name" value="Pterin_deHydtase"/>
</dbReference>
<dbReference type="InterPro" id="IPR036428">
    <property type="entry name" value="PCD_sf"/>
</dbReference>
<dbReference type="PANTHER" id="PTHR12599:SF0">
    <property type="entry name" value="PTERIN-4-ALPHA-CARBINOLAMINE DEHYDRATASE"/>
    <property type="match status" value="1"/>
</dbReference>
<dbReference type="InParanoid" id="F9X6P3"/>
<evidence type="ECO:0000313" key="6">
    <source>
        <dbReference type="EMBL" id="EGP88657.1"/>
    </source>
</evidence>
<dbReference type="KEGG" id="ztr:MYCGRDRAFT_69353"/>
<dbReference type="Pfam" id="PF01329">
    <property type="entry name" value="Pterin_4a"/>
    <property type="match status" value="1"/>
</dbReference>
<sequence>MSILAPLRRQTNLHALSRGPHHLQPTTTRTFAATSRTMLHPSTLSISPGSDSETVLRDTSTLIESGKWKLCNSGKGLERTFKFKTFNKTWEFMNQIAAECKKTRHHPEWSNVYNKTHIRWTTHSPEGLSGKDTYMAEFCDGVARECGEVEVESETGEGSGGEVRVEAGDCCGKKVEGR</sequence>
<proteinExistence type="inferred from homology"/>
<dbReference type="RefSeq" id="XP_003853681.1">
    <property type="nucleotide sequence ID" value="XM_003853633.1"/>
</dbReference>
<dbReference type="eggNOG" id="KOG4073">
    <property type="taxonomic scope" value="Eukaryota"/>
</dbReference>
<evidence type="ECO:0000313" key="7">
    <source>
        <dbReference type="Proteomes" id="UP000008062"/>
    </source>
</evidence>
<organism evidence="6 7">
    <name type="scientific">Zymoseptoria tritici (strain CBS 115943 / IPO323)</name>
    <name type="common">Speckled leaf blotch fungus</name>
    <name type="synonym">Septoria tritici</name>
    <dbReference type="NCBI Taxonomy" id="336722"/>
    <lineage>
        <taxon>Eukaryota</taxon>
        <taxon>Fungi</taxon>
        <taxon>Dikarya</taxon>
        <taxon>Ascomycota</taxon>
        <taxon>Pezizomycotina</taxon>
        <taxon>Dothideomycetes</taxon>
        <taxon>Dothideomycetidae</taxon>
        <taxon>Mycosphaerellales</taxon>
        <taxon>Mycosphaerellaceae</taxon>
        <taxon>Zymoseptoria</taxon>
    </lineage>
</organism>
<dbReference type="OMA" id="VHWTTHR"/>
<evidence type="ECO:0000256" key="3">
    <source>
        <dbReference type="ARBA" id="ARBA00013252"/>
    </source>
</evidence>
<dbReference type="Gene3D" id="3.30.1360.20">
    <property type="entry name" value="Transcriptional coactivator/pterin dehydratase"/>
    <property type="match status" value="1"/>
</dbReference>
<dbReference type="EC" id="4.2.1.96" evidence="3"/>
<keyword evidence="7" id="KW-1185">Reference proteome</keyword>
<evidence type="ECO:0000256" key="1">
    <source>
        <dbReference type="ARBA" id="ARBA00001554"/>
    </source>
</evidence>
<dbReference type="PANTHER" id="PTHR12599">
    <property type="entry name" value="PTERIN-4-ALPHA-CARBINOLAMINE DEHYDRATASE"/>
    <property type="match status" value="1"/>
</dbReference>
<dbReference type="EMBL" id="CM001198">
    <property type="protein sequence ID" value="EGP88657.1"/>
    <property type="molecule type" value="Genomic_DNA"/>
</dbReference>
<dbReference type="SUPFAM" id="SSF55248">
    <property type="entry name" value="PCD-like"/>
    <property type="match status" value="1"/>
</dbReference>
<accession>F9X6P3</accession>
<dbReference type="CDD" id="cd00488">
    <property type="entry name" value="PCD_DCoH"/>
    <property type="match status" value="1"/>
</dbReference>
<protein>
    <recommendedName>
        <fullName evidence="3">4a-hydroxytetrahydrobiopterin dehydratase</fullName>
        <ecNumber evidence="3">4.2.1.96</ecNumber>
    </recommendedName>
    <alternativeName>
        <fullName evidence="5">4-alpha-hydroxy-tetrahydropterin dehydratase</fullName>
    </alternativeName>
</protein>
<keyword evidence="4" id="KW-0456">Lyase</keyword>
<comment type="catalytic activity">
    <reaction evidence="1">
        <text>(4aS,6R)-4a-hydroxy-L-erythro-5,6,7,8-tetrahydrobiopterin = (6R)-L-erythro-6,7-dihydrobiopterin + H2O</text>
        <dbReference type="Rhea" id="RHEA:11920"/>
        <dbReference type="ChEBI" id="CHEBI:15377"/>
        <dbReference type="ChEBI" id="CHEBI:15642"/>
        <dbReference type="ChEBI" id="CHEBI:43120"/>
        <dbReference type="EC" id="4.2.1.96"/>
    </reaction>
</comment>
<dbReference type="Proteomes" id="UP000008062">
    <property type="component" value="Chromosome 3"/>
</dbReference>
<dbReference type="GO" id="GO:0008124">
    <property type="term" value="F:4-alpha-hydroxytetrahydrobiopterin dehydratase activity"/>
    <property type="evidence" value="ECO:0007669"/>
    <property type="project" value="UniProtKB-EC"/>
</dbReference>
<comment type="similarity">
    <text evidence="2">Belongs to the pterin-4-alpha-carbinolamine dehydratase family.</text>
</comment>
<gene>
    <name evidence="6" type="ORF">MYCGRDRAFT_69353</name>
</gene>
<dbReference type="STRING" id="336722.F9X6P3"/>
<name>F9X6P3_ZYMTI</name>
<dbReference type="AlphaFoldDB" id="F9X6P3"/>
<evidence type="ECO:0000256" key="5">
    <source>
        <dbReference type="ARBA" id="ARBA00030497"/>
    </source>
</evidence>
<evidence type="ECO:0000256" key="2">
    <source>
        <dbReference type="ARBA" id="ARBA00006472"/>
    </source>
</evidence>
<dbReference type="GeneID" id="13395782"/>
<dbReference type="OrthoDB" id="277398at2759"/>
<reference evidence="6 7" key="1">
    <citation type="journal article" date="2011" name="PLoS Genet.">
        <title>Finished genome of the fungal wheat pathogen Mycosphaerella graminicola reveals dispensome structure, chromosome plasticity, and stealth pathogenesis.</title>
        <authorList>
            <person name="Goodwin S.B."/>
            <person name="Ben M'barek S."/>
            <person name="Dhillon B."/>
            <person name="Wittenberg A.H.J."/>
            <person name="Crane C.F."/>
            <person name="Hane J.K."/>
            <person name="Foster A.J."/>
            <person name="Van der Lee T.A.J."/>
            <person name="Grimwood J."/>
            <person name="Aerts A."/>
            <person name="Antoniw J."/>
            <person name="Bailey A."/>
            <person name="Bluhm B."/>
            <person name="Bowler J."/>
            <person name="Bristow J."/>
            <person name="van der Burgt A."/>
            <person name="Canto-Canche B."/>
            <person name="Churchill A.C.L."/>
            <person name="Conde-Ferraez L."/>
            <person name="Cools H.J."/>
            <person name="Coutinho P.M."/>
            <person name="Csukai M."/>
            <person name="Dehal P."/>
            <person name="De Wit P."/>
            <person name="Donzelli B."/>
            <person name="van de Geest H.C."/>
            <person name="van Ham R.C.H.J."/>
            <person name="Hammond-Kosack K.E."/>
            <person name="Henrissat B."/>
            <person name="Kilian A."/>
            <person name="Kobayashi A.K."/>
            <person name="Koopmann E."/>
            <person name="Kourmpetis Y."/>
            <person name="Kuzniar A."/>
            <person name="Lindquist E."/>
            <person name="Lombard V."/>
            <person name="Maliepaard C."/>
            <person name="Martins N."/>
            <person name="Mehrabi R."/>
            <person name="Nap J.P.H."/>
            <person name="Ponomarenko A."/>
            <person name="Rudd J.J."/>
            <person name="Salamov A."/>
            <person name="Schmutz J."/>
            <person name="Schouten H.J."/>
            <person name="Shapiro H."/>
            <person name="Stergiopoulos I."/>
            <person name="Torriani S.F.F."/>
            <person name="Tu H."/>
            <person name="de Vries R.P."/>
            <person name="Waalwijk C."/>
            <person name="Ware S.B."/>
            <person name="Wiebenga A."/>
            <person name="Zwiers L.-H."/>
            <person name="Oliver R.P."/>
            <person name="Grigoriev I.V."/>
            <person name="Kema G.H.J."/>
        </authorList>
    </citation>
    <scope>NUCLEOTIDE SEQUENCE [LARGE SCALE GENOMIC DNA]</scope>
    <source>
        <strain evidence="7">CBS 115943 / IPO323</strain>
    </source>
</reference>